<dbReference type="EMBL" id="WOTB01000002">
    <property type="protein sequence ID" value="NHN83359.1"/>
    <property type="molecule type" value="Genomic_DNA"/>
</dbReference>
<dbReference type="Gene3D" id="1.10.10.10">
    <property type="entry name" value="Winged helix-like DNA-binding domain superfamily/Winged helix DNA-binding domain"/>
    <property type="match status" value="1"/>
</dbReference>
<keyword evidence="3" id="KW-0804">Transcription</keyword>
<dbReference type="InterPro" id="IPR036390">
    <property type="entry name" value="WH_DNA-bd_sf"/>
</dbReference>
<keyword evidence="8" id="KW-1185">Reference proteome</keyword>
<dbReference type="Pfam" id="PF01614">
    <property type="entry name" value="IclR_C"/>
    <property type="match status" value="1"/>
</dbReference>
<reference evidence="7 8" key="1">
    <citation type="journal article" date="2020" name="Int. J. Syst. Evol. Microbiol.">
        <title>Novel acetic acid bacteria from cider fermentations: Acetobacter conturbans sp. nov. and Acetobacter fallax sp. nov.</title>
        <authorList>
            <person name="Sombolestani A.S."/>
            <person name="Cleenwerck I."/>
            <person name="Cnockaert M."/>
            <person name="Borremans W."/>
            <person name="Wieme A.D."/>
            <person name="De Vuyst L."/>
            <person name="Vandamme P."/>
        </authorList>
    </citation>
    <scope>NUCLEOTIDE SEQUENCE [LARGE SCALE GENOMIC DNA]</scope>
    <source>
        <strain evidence="7 8">LMG 30640</strain>
    </source>
</reference>
<organism evidence="7 8">
    <name type="scientific">Acetobacter musti</name>
    <dbReference type="NCBI Taxonomy" id="864732"/>
    <lineage>
        <taxon>Bacteria</taxon>
        <taxon>Pseudomonadati</taxon>
        <taxon>Pseudomonadota</taxon>
        <taxon>Alphaproteobacteria</taxon>
        <taxon>Acetobacterales</taxon>
        <taxon>Acetobacteraceae</taxon>
        <taxon>Acetobacter</taxon>
    </lineage>
</organism>
<keyword evidence="1" id="KW-0805">Transcription regulation</keyword>
<dbReference type="Proteomes" id="UP000635278">
    <property type="component" value="Unassembled WGS sequence"/>
</dbReference>
<dbReference type="InterPro" id="IPR005471">
    <property type="entry name" value="Tscrpt_reg_IclR_N"/>
</dbReference>
<dbReference type="PANTHER" id="PTHR30136:SF24">
    <property type="entry name" value="HTH-TYPE TRANSCRIPTIONAL REPRESSOR ALLR"/>
    <property type="match status" value="1"/>
</dbReference>
<dbReference type="InterPro" id="IPR050707">
    <property type="entry name" value="HTH_MetabolicPath_Reg"/>
</dbReference>
<comment type="caution">
    <text evidence="7">The sequence shown here is derived from an EMBL/GenBank/DDBJ whole genome shotgun (WGS) entry which is preliminary data.</text>
</comment>
<dbReference type="Gene3D" id="3.30.450.40">
    <property type="match status" value="1"/>
</dbReference>
<protein>
    <submittedName>
        <fullName evidence="7">Helix-turn-helix domain-containing protein</fullName>
    </submittedName>
</protein>
<feature type="domain" description="IclR-ED" evidence="6">
    <location>
        <begin position="95"/>
        <end position="267"/>
    </location>
</feature>
<dbReference type="InterPro" id="IPR036388">
    <property type="entry name" value="WH-like_DNA-bd_sf"/>
</dbReference>
<evidence type="ECO:0000256" key="2">
    <source>
        <dbReference type="ARBA" id="ARBA00023125"/>
    </source>
</evidence>
<dbReference type="Pfam" id="PF09339">
    <property type="entry name" value="HTH_IclR"/>
    <property type="match status" value="1"/>
</dbReference>
<evidence type="ECO:0000259" key="6">
    <source>
        <dbReference type="PROSITE" id="PS51078"/>
    </source>
</evidence>
<evidence type="ECO:0000313" key="7">
    <source>
        <dbReference type="EMBL" id="NHN83359.1"/>
    </source>
</evidence>
<dbReference type="PROSITE" id="PS51077">
    <property type="entry name" value="HTH_ICLR"/>
    <property type="match status" value="1"/>
</dbReference>
<dbReference type="InterPro" id="IPR029016">
    <property type="entry name" value="GAF-like_dom_sf"/>
</dbReference>
<feature type="domain" description="HTH iclR-type" evidence="5">
    <location>
        <begin position="32"/>
        <end position="94"/>
    </location>
</feature>
<evidence type="ECO:0000259" key="5">
    <source>
        <dbReference type="PROSITE" id="PS51077"/>
    </source>
</evidence>
<evidence type="ECO:0000256" key="1">
    <source>
        <dbReference type="ARBA" id="ARBA00023015"/>
    </source>
</evidence>
<accession>A0ABX0JKM6</accession>
<evidence type="ECO:0000313" key="8">
    <source>
        <dbReference type="Proteomes" id="UP000635278"/>
    </source>
</evidence>
<feature type="region of interest" description="Disordered" evidence="4">
    <location>
        <begin position="1"/>
        <end position="28"/>
    </location>
</feature>
<proteinExistence type="predicted"/>
<dbReference type="PROSITE" id="PS51078">
    <property type="entry name" value="ICLR_ED"/>
    <property type="match status" value="1"/>
</dbReference>
<dbReference type="InterPro" id="IPR014757">
    <property type="entry name" value="Tscrpt_reg_IclR_C"/>
</dbReference>
<keyword evidence="2" id="KW-0238">DNA-binding</keyword>
<dbReference type="SUPFAM" id="SSF55781">
    <property type="entry name" value="GAF domain-like"/>
    <property type="match status" value="1"/>
</dbReference>
<gene>
    <name evidence="7" type="ORF">GOB93_01725</name>
</gene>
<sequence>MFSNAEFPDSVCPESQPDEEKGNRVGKPPRLIQSIERSAAILEIIAQEGGRARLQQIAGISGLGKTTVHNILQTLDQLGYVQRRPGDVRYYLGGRILNLARIAGDDNALRERMRPALEAIARDSGCIVWLAVPGGDEATYLDILDPAAPDGQMPRVHPREKLEGSAVGLVFLAFVPGLGKRVLSTRANALDTGILARIEAVRLRGYALDIEAYRPGFSAVAVPWRENGEVRASVCVGGPAADLPQHRLIRLSWMMMRHVERVTVPLM</sequence>
<evidence type="ECO:0000256" key="3">
    <source>
        <dbReference type="ARBA" id="ARBA00023163"/>
    </source>
</evidence>
<dbReference type="SMART" id="SM00346">
    <property type="entry name" value="HTH_ICLR"/>
    <property type="match status" value="1"/>
</dbReference>
<dbReference type="PANTHER" id="PTHR30136">
    <property type="entry name" value="HELIX-TURN-HELIX TRANSCRIPTIONAL REGULATOR, ICLR FAMILY"/>
    <property type="match status" value="1"/>
</dbReference>
<evidence type="ECO:0000256" key="4">
    <source>
        <dbReference type="SAM" id="MobiDB-lite"/>
    </source>
</evidence>
<name>A0ABX0JKM6_9PROT</name>
<dbReference type="SUPFAM" id="SSF46785">
    <property type="entry name" value="Winged helix' DNA-binding domain"/>
    <property type="match status" value="1"/>
</dbReference>